<gene>
    <name evidence="3" type="ORF">BcabD6B2_59090</name>
</gene>
<protein>
    <recommendedName>
        <fullName evidence="2">RNA-binding S4 domain-containing protein</fullName>
    </recommendedName>
</protein>
<evidence type="ECO:0000313" key="4">
    <source>
        <dbReference type="Proteomes" id="UP001497744"/>
    </source>
</evidence>
<dbReference type="SMART" id="SM00363">
    <property type="entry name" value="S4"/>
    <property type="match status" value="1"/>
</dbReference>
<evidence type="ECO:0000256" key="1">
    <source>
        <dbReference type="PROSITE-ProRule" id="PRU00182"/>
    </source>
</evidence>
<dbReference type="EMBL" id="BPLF01000008">
    <property type="protein sequence ID" value="GIX66472.1"/>
    <property type="molecule type" value="Genomic_DNA"/>
</dbReference>
<keyword evidence="4" id="KW-1185">Reference proteome</keyword>
<dbReference type="AlphaFoldDB" id="A0AAV4M1W9"/>
<dbReference type="Gene3D" id="3.10.290.10">
    <property type="entry name" value="RNA-binding S4 domain"/>
    <property type="match status" value="1"/>
</dbReference>
<organism evidence="3 4">
    <name type="scientific">Babesia caballi</name>
    <dbReference type="NCBI Taxonomy" id="5871"/>
    <lineage>
        <taxon>Eukaryota</taxon>
        <taxon>Sar</taxon>
        <taxon>Alveolata</taxon>
        <taxon>Apicomplexa</taxon>
        <taxon>Aconoidasida</taxon>
        <taxon>Piroplasmida</taxon>
        <taxon>Babesiidae</taxon>
        <taxon>Babesia</taxon>
    </lineage>
</organism>
<dbReference type="InterPro" id="IPR002942">
    <property type="entry name" value="S4_RNA-bd"/>
</dbReference>
<dbReference type="SUPFAM" id="SSF55174">
    <property type="entry name" value="Alpha-L RNA-binding motif"/>
    <property type="match status" value="1"/>
</dbReference>
<dbReference type="PROSITE" id="PS50889">
    <property type="entry name" value="S4"/>
    <property type="match status" value="1"/>
</dbReference>
<keyword evidence="3" id="KW-0934">Plastid</keyword>
<proteinExistence type="predicted"/>
<evidence type="ECO:0000259" key="2">
    <source>
        <dbReference type="SMART" id="SM00363"/>
    </source>
</evidence>
<reference evidence="3 4" key="1">
    <citation type="submission" date="2021-06" db="EMBL/GenBank/DDBJ databases">
        <title>Genome sequence of Babesia caballi.</title>
        <authorList>
            <person name="Yamagishi J."/>
            <person name="Kidaka T."/>
            <person name="Ochi A."/>
        </authorList>
    </citation>
    <scope>NUCLEOTIDE SEQUENCE [LARGE SCALE GENOMIC DNA]</scope>
    <source>
        <strain evidence="3">USDA-D6B2</strain>
    </source>
</reference>
<evidence type="ECO:0000313" key="3">
    <source>
        <dbReference type="EMBL" id="GIX66472.1"/>
    </source>
</evidence>
<keyword evidence="1" id="KW-0694">RNA-binding</keyword>
<dbReference type="InterPro" id="IPR036986">
    <property type="entry name" value="S4_RNA-bd_sf"/>
</dbReference>
<dbReference type="CDD" id="cd00165">
    <property type="entry name" value="S4"/>
    <property type="match status" value="1"/>
</dbReference>
<dbReference type="Pfam" id="PF01479">
    <property type="entry name" value="S4"/>
    <property type="match status" value="1"/>
</dbReference>
<keyword evidence="3" id="KW-0933">Apicoplast</keyword>
<sequence>MQKKHNKIKILKKFNLCTLHGLTNKFNLYYKNYKKFTGYKLTKNIQLLKILYNLKNKQLTLQEFNISYFTNITKSLKFRVDSILLESNLFKTLNSARQYISHKHILLNNKIIINCGYKVKNSDILHSLNFTDNIYLSNIIYNHINKNLKTHSVYNNIYKIFKRRKKYSKNIIMYNDFTVFSNIICYKNLKIQINIKNKIFRPVNSGIINFV</sequence>
<name>A0AAV4M1W9_BABCB</name>
<feature type="domain" description="RNA-binding S4" evidence="2">
    <location>
        <begin position="78"/>
        <end position="145"/>
    </location>
</feature>
<dbReference type="Proteomes" id="UP001497744">
    <property type="component" value="Unassembled WGS sequence"/>
</dbReference>
<accession>A0AAV4M1W9</accession>
<comment type="caution">
    <text evidence="3">The sequence shown here is derived from an EMBL/GenBank/DDBJ whole genome shotgun (WGS) entry which is preliminary data.</text>
</comment>
<dbReference type="GO" id="GO:0003723">
    <property type="term" value="F:RNA binding"/>
    <property type="evidence" value="ECO:0007669"/>
    <property type="project" value="UniProtKB-KW"/>
</dbReference>
<geneLocation type="apicoplast" evidence="3"/>